<evidence type="ECO:0000313" key="1">
    <source>
        <dbReference type="EMBL" id="ERK03930.1"/>
    </source>
</evidence>
<reference evidence="1 2" key="1">
    <citation type="submission" date="2013-08" db="EMBL/GenBank/DDBJ databases">
        <authorList>
            <person name="Durkin A.S."/>
            <person name="Haft D.R."/>
            <person name="McCorrison J."/>
            <person name="Torralba M."/>
            <person name="Gillis M."/>
            <person name="Haft D.H."/>
            <person name="Methe B."/>
            <person name="Sutton G."/>
            <person name="Nelson K.E."/>
        </authorList>
    </citation>
    <scope>NUCLEOTIDE SEQUENCE [LARGE SCALE GENOMIC DNA]</scope>
    <source>
        <strain evidence="1 2">F0068</strain>
    </source>
</reference>
<dbReference type="PATRIC" id="fig|1081904.3.peg.274"/>
<dbReference type="Proteomes" id="UP000016600">
    <property type="component" value="Unassembled WGS sequence"/>
</dbReference>
<sequence>MQRYEEYPDKPNIPKCLAAERYEENDCRCALYGKNIVTLQSDENEWFTK</sequence>
<proteinExistence type="predicted"/>
<keyword evidence="2" id="KW-1185">Reference proteome</keyword>
<dbReference type="EMBL" id="AWET01000007">
    <property type="protein sequence ID" value="ERK03930.1"/>
    <property type="molecule type" value="Genomic_DNA"/>
</dbReference>
<evidence type="ECO:0000313" key="2">
    <source>
        <dbReference type="Proteomes" id="UP000016600"/>
    </source>
</evidence>
<dbReference type="AlphaFoldDB" id="U2MQJ5"/>
<gene>
    <name evidence="1" type="ORF">HMPREF1218_0300</name>
</gene>
<comment type="caution">
    <text evidence="1">The sequence shown here is derived from an EMBL/GenBank/DDBJ whole genome shotgun (WGS) entry which is preliminary data.</text>
</comment>
<accession>U2MQJ5</accession>
<organism evidence="1 2">
    <name type="scientific">Hoylesella pleuritidis F0068</name>
    <dbReference type="NCBI Taxonomy" id="1081904"/>
    <lineage>
        <taxon>Bacteria</taxon>
        <taxon>Pseudomonadati</taxon>
        <taxon>Bacteroidota</taxon>
        <taxon>Bacteroidia</taxon>
        <taxon>Bacteroidales</taxon>
        <taxon>Prevotellaceae</taxon>
        <taxon>Hoylesella</taxon>
    </lineage>
</organism>
<name>U2MQJ5_9BACT</name>
<protein>
    <submittedName>
        <fullName evidence="1">Uncharacterized protein</fullName>
    </submittedName>
</protein>